<comment type="caution">
    <text evidence="1">The sequence shown here is derived from an EMBL/GenBank/DDBJ whole genome shotgun (WGS) entry which is preliminary data.</text>
</comment>
<evidence type="ECO:0000313" key="2">
    <source>
        <dbReference type="Proteomes" id="UP000775213"/>
    </source>
</evidence>
<proteinExistence type="predicted"/>
<name>A0AAV7FUE2_DENCH</name>
<sequence length="122" mass="14084">MVSSAPIKNPQGIPRILRIRSSQPSTLLSRFIDIESIERTSKICSTFGRPCVMSPDLDFSYLNIFLCVIRISLESLLKFFKNLSWFQPYDIERLGKGRKEFESVSADPVYESIPTINEFLRF</sequence>
<reference evidence="1 2" key="1">
    <citation type="journal article" date="2021" name="Hortic Res">
        <title>Chromosome-scale assembly of the Dendrobium chrysotoxum genome enhances the understanding of orchid evolution.</title>
        <authorList>
            <person name="Zhang Y."/>
            <person name="Zhang G.Q."/>
            <person name="Zhang D."/>
            <person name="Liu X.D."/>
            <person name="Xu X.Y."/>
            <person name="Sun W.H."/>
            <person name="Yu X."/>
            <person name="Zhu X."/>
            <person name="Wang Z.W."/>
            <person name="Zhao X."/>
            <person name="Zhong W.Y."/>
            <person name="Chen H."/>
            <person name="Yin W.L."/>
            <person name="Huang T."/>
            <person name="Niu S.C."/>
            <person name="Liu Z.J."/>
        </authorList>
    </citation>
    <scope>NUCLEOTIDE SEQUENCE [LARGE SCALE GENOMIC DNA]</scope>
    <source>
        <strain evidence="1">Lindl</strain>
    </source>
</reference>
<organism evidence="1 2">
    <name type="scientific">Dendrobium chrysotoxum</name>
    <name type="common">Orchid</name>
    <dbReference type="NCBI Taxonomy" id="161865"/>
    <lineage>
        <taxon>Eukaryota</taxon>
        <taxon>Viridiplantae</taxon>
        <taxon>Streptophyta</taxon>
        <taxon>Embryophyta</taxon>
        <taxon>Tracheophyta</taxon>
        <taxon>Spermatophyta</taxon>
        <taxon>Magnoliopsida</taxon>
        <taxon>Liliopsida</taxon>
        <taxon>Asparagales</taxon>
        <taxon>Orchidaceae</taxon>
        <taxon>Epidendroideae</taxon>
        <taxon>Malaxideae</taxon>
        <taxon>Dendrobiinae</taxon>
        <taxon>Dendrobium</taxon>
    </lineage>
</organism>
<keyword evidence="2" id="KW-1185">Reference proteome</keyword>
<dbReference type="Proteomes" id="UP000775213">
    <property type="component" value="Unassembled WGS sequence"/>
</dbReference>
<accession>A0AAV7FUE2</accession>
<evidence type="ECO:0000313" key="1">
    <source>
        <dbReference type="EMBL" id="KAH0447019.1"/>
    </source>
</evidence>
<dbReference type="EMBL" id="JAGFBR010000129">
    <property type="protein sequence ID" value="KAH0447019.1"/>
    <property type="molecule type" value="Genomic_DNA"/>
</dbReference>
<protein>
    <submittedName>
        <fullName evidence="1">Uncharacterized protein</fullName>
    </submittedName>
</protein>
<gene>
    <name evidence="1" type="ORF">IEQ34_024158</name>
</gene>
<dbReference type="AlphaFoldDB" id="A0AAV7FUE2"/>